<evidence type="ECO:0000256" key="4">
    <source>
        <dbReference type="ARBA" id="ARBA00022989"/>
    </source>
</evidence>
<dbReference type="RefSeq" id="WP_308454285.1">
    <property type="nucleotide sequence ID" value="NZ_JAJEQR010000039.1"/>
</dbReference>
<evidence type="ECO:0000259" key="8">
    <source>
        <dbReference type="Pfam" id="PF02687"/>
    </source>
</evidence>
<feature type="transmembrane region" description="Helical" evidence="7">
    <location>
        <begin position="442"/>
        <end position="462"/>
    </location>
</feature>
<name>A0AAE3EDF3_9FIRM</name>
<dbReference type="Pfam" id="PF02687">
    <property type="entry name" value="FtsX"/>
    <property type="match status" value="1"/>
</dbReference>
<dbReference type="InterPro" id="IPR003838">
    <property type="entry name" value="ABC3_permease_C"/>
</dbReference>
<feature type="domain" description="ABC3 transporter permease C-terminal" evidence="8">
    <location>
        <begin position="289"/>
        <end position="402"/>
    </location>
</feature>
<dbReference type="EMBL" id="JAJEQR010000039">
    <property type="protein sequence ID" value="MCC2231800.1"/>
    <property type="molecule type" value="Genomic_DNA"/>
</dbReference>
<comment type="subcellular location">
    <subcellularLocation>
        <location evidence="1">Cell membrane</location>
        <topology evidence="1">Multi-pass membrane protein</topology>
    </subcellularLocation>
</comment>
<dbReference type="GO" id="GO:0022857">
    <property type="term" value="F:transmembrane transporter activity"/>
    <property type="evidence" value="ECO:0007669"/>
    <property type="project" value="TreeGrafter"/>
</dbReference>
<keyword evidence="5 7" id="KW-0472">Membrane</keyword>
<feature type="transmembrane region" description="Helical" evidence="7">
    <location>
        <begin position="20"/>
        <end position="40"/>
    </location>
</feature>
<keyword evidence="2" id="KW-1003">Cell membrane</keyword>
<feature type="transmembrane region" description="Helical" evidence="7">
    <location>
        <begin position="334"/>
        <end position="356"/>
    </location>
</feature>
<keyword evidence="10" id="KW-1185">Reference proteome</keyword>
<keyword evidence="6" id="KW-0175">Coiled coil</keyword>
<dbReference type="AlphaFoldDB" id="A0AAE3EDF3"/>
<dbReference type="Proteomes" id="UP001198182">
    <property type="component" value="Unassembled WGS sequence"/>
</dbReference>
<accession>A0AAE3EDF3</accession>
<feature type="transmembrane region" description="Helical" evidence="7">
    <location>
        <begin position="288"/>
        <end position="306"/>
    </location>
</feature>
<proteinExistence type="predicted"/>
<evidence type="ECO:0000256" key="5">
    <source>
        <dbReference type="ARBA" id="ARBA00023136"/>
    </source>
</evidence>
<dbReference type="PANTHER" id="PTHR30572">
    <property type="entry name" value="MEMBRANE COMPONENT OF TRANSPORTER-RELATED"/>
    <property type="match status" value="1"/>
</dbReference>
<dbReference type="InterPro" id="IPR050250">
    <property type="entry name" value="Macrolide_Exporter_MacB"/>
</dbReference>
<feature type="transmembrane region" description="Helical" evidence="7">
    <location>
        <begin position="887"/>
        <end position="913"/>
    </location>
</feature>
<feature type="transmembrane region" description="Helical" evidence="7">
    <location>
        <begin position="849"/>
        <end position="867"/>
    </location>
</feature>
<feature type="transmembrane region" description="Helical" evidence="7">
    <location>
        <begin position="795"/>
        <end position="816"/>
    </location>
</feature>
<organism evidence="9 10">
    <name type="scientific">Hominifimenecus microfluidus</name>
    <dbReference type="NCBI Taxonomy" id="2885348"/>
    <lineage>
        <taxon>Bacteria</taxon>
        <taxon>Bacillati</taxon>
        <taxon>Bacillota</taxon>
        <taxon>Clostridia</taxon>
        <taxon>Lachnospirales</taxon>
        <taxon>Lachnospiraceae</taxon>
        <taxon>Hominifimenecus</taxon>
    </lineage>
</organism>
<feature type="coiled-coil region" evidence="6">
    <location>
        <begin position="540"/>
        <end position="598"/>
    </location>
</feature>
<comment type="caution">
    <text evidence="9">The sequence shown here is derived from an EMBL/GenBank/DDBJ whole genome shotgun (WGS) entry which is preliminary data.</text>
</comment>
<keyword evidence="3 7" id="KW-0812">Transmembrane</keyword>
<dbReference type="GO" id="GO:0005886">
    <property type="term" value="C:plasma membrane"/>
    <property type="evidence" value="ECO:0007669"/>
    <property type="project" value="UniProtKB-SubCell"/>
</dbReference>
<evidence type="ECO:0000256" key="2">
    <source>
        <dbReference type="ARBA" id="ARBA00022475"/>
    </source>
</evidence>
<keyword evidence="4 7" id="KW-1133">Transmembrane helix</keyword>
<protein>
    <submittedName>
        <fullName evidence="9">ABC transporter permease</fullName>
    </submittedName>
</protein>
<gene>
    <name evidence="9" type="ORF">LKD81_12465</name>
</gene>
<evidence type="ECO:0000313" key="9">
    <source>
        <dbReference type="EMBL" id="MCC2231800.1"/>
    </source>
</evidence>
<evidence type="ECO:0000256" key="3">
    <source>
        <dbReference type="ARBA" id="ARBA00022692"/>
    </source>
</evidence>
<evidence type="ECO:0000256" key="1">
    <source>
        <dbReference type="ARBA" id="ARBA00004651"/>
    </source>
</evidence>
<sequence>MDQLKQVPGFRRWKKDRKHFIRILLVMSLSFFLMEFSFLLSDSLETTLDQRRKDAYGEWQFALLNLDPSLGETHTLDQNPFIEHFGYIWSQGMLANDGLDGDYGVGGIDEDAKGISRIQVLDGHFPESAGEAAVEASLLKRLGGNGTLGETIHLEMSPVDVDGKRISDAEVKTMDVTVCGIIADYTANWCISNRALLPGVLLTEDSFSGWETEPYKTFLMLSDQEWNMEEMEADIMDGGIRTSIAKIPSQAEREQKLRTFERKLVRNDYTYPKDASDSIETVMGAVRTLSGVLAVIILGLTVVTSVHSRREEWRSLTLLGANRQRLKGILFQEALRFGLISMLLGVGGALLIFALLMPLSSALLGFSLSYGFSAIHLLMSMGIGCGMVAISYLIPFLQMKKLSRLHIAEKNKKKGKKERKGRQNGAVTFRTLWMRQWKTHPWLAVVQLVIMCGVLILPGIGIRAITNQHNLLDFEINYYGDAYTLSTWGGLEDGDGIPKEDMKAIDLLYGISGYQAYQYTGYKDNFAIDISEWMGTPYQQLAAENELMDYQREAEIAKSNLDMMEEGFEEYFLYEQEYEQAQKNLKEKESLLEQGKMDTEILAVNSEETLQLFLNNLDEGEVDIQDFFAGKSAILVLPAQVEANELYMEFFSAYSDLNEESVKANIEDGKEVTYEESIPTGISLDVFYLPDNGTLEQQAVRIDGILRSMKSTDTIHEQLNLSVSTYSLICSEAFLEQFSWPSIDRYQGVRVVASSEAGYGTDTQVAKALSDASGLSYENHRERTVQLRQELYLDIVLYSFLCGLGALFLLIILAGVSKNASQYQNESLQTLEYLGIQRSWKTSLQMSKSAILGMIAIGAAILTMSVIDYKEYYTRAIADDYVVILPFSIDVGFSMAEYLLVCVLLILVCILVSSGRSKKVEKRCKKI</sequence>
<evidence type="ECO:0000256" key="6">
    <source>
        <dbReference type="SAM" id="Coils"/>
    </source>
</evidence>
<dbReference type="PANTHER" id="PTHR30572:SF9">
    <property type="entry name" value="ABC TRANSPORTER PERMEASE PROTEIN"/>
    <property type="match status" value="1"/>
</dbReference>
<evidence type="ECO:0000313" key="10">
    <source>
        <dbReference type="Proteomes" id="UP001198182"/>
    </source>
</evidence>
<evidence type="ECO:0000256" key="7">
    <source>
        <dbReference type="SAM" id="Phobius"/>
    </source>
</evidence>
<reference evidence="9" key="1">
    <citation type="submission" date="2021-10" db="EMBL/GenBank/DDBJ databases">
        <title>Anaerobic single-cell dispensing facilitates the cultivation of human gut bacteria.</title>
        <authorList>
            <person name="Afrizal A."/>
        </authorList>
    </citation>
    <scope>NUCLEOTIDE SEQUENCE</scope>
    <source>
        <strain evidence="9">CLA-AA-H215</strain>
    </source>
</reference>
<feature type="transmembrane region" description="Helical" evidence="7">
    <location>
        <begin position="368"/>
        <end position="394"/>
    </location>
</feature>